<dbReference type="SUPFAM" id="SSF47240">
    <property type="entry name" value="Ferritin-like"/>
    <property type="match status" value="1"/>
</dbReference>
<dbReference type="InterPro" id="IPR009078">
    <property type="entry name" value="Ferritin-like_SF"/>
</dbReference>
<protein>
    <submittedName>
        <fullName evidence="3">XdhC family protein</fullName>
    </submittedName>
</protein>
<evidence type="ECO:0000313" key="3">
    <source>
        <dbReference type="EMBL" id="MFA1610678.1"/>
    </source>
</evidence>
<dbReference type="SMART" id="SM00746">
    <property type="entry name" value="TRASH"/>
    <property type="match status" value="1"/>
</dbReference>
<dbReference type="RefSeq" id="WP_372388383.1">
    <property type="nucleotide sequence ID" value="NZ_JBGNYA010000001.1"/>
</dbReference>
<reference evidence="3 4" key="1">
    <citation type="submission" date="2024-08" db="EMBL/GenBank/DDBJ databases">
        <title>Halobellus sp. MBLA0158 whole genome sequence.</title>
        <authorList>
            <person name="Hwang C.Y."/>
            <person name="Cho E.-S."/>
            <person name="Seo M.-J."/>
        </authorList>
    </citation>
    <scope>NUCLEOTIDE SEQUENCE [LARGE SCALE GENOMIC DNA]</scope>
    <source>
        <strain evidence="3 4">MBLA0158</strain>
    </source>
</reference>
<feature type="region of interest" description="Disordered" evidence="1">
    <location>
        <begin position="1"/>
        <end position="26"/>
    </location>
</feature>
<sequence>MTGHETDGSGDGETPPADADATDGDVAALERTLEERGEPYARVTVVRREPPVSANVGDRAVVTADGDLHGWIGGAACAQTTATSEAQAALEAGEPRLVGIAPDPDDVDRPGLEAFPMHCHSEGVLELFVEPVNPRPTLLVVGDSPIARSVARLARELAVDVTVVDPEGGDHGDATTLATTDPAAIADAVGPAPLVVVASMGQFDARGVAAGVRTGAPYVGLVASEKRGEEVIERAAALSETDPESVADAVTSPAGIDVGARTPAEIAVSILAEVVEARSKAGLVGAGEVEVGGDADANADVDDDADADADDPPELATDPVCGMDADPETAPSVEHDGETYYFCCEGCAGSFRDDPESYLDGEETASA</sequence>
<dbReference type="InterPro" id="IPR011017">
    <property type="entry name" value="TRASH_dom"/>
</dbReference>
<dbReference type="EMBL" id="JBGNYA010000001">
    <property type="protein sequence ID" value="MFA1610678.1"/>
    <property type="molecule type" value="Genomic_DNA"/>
</dbReference>
<feature type="compositionally biased region" description="Low complexity" evidence="1">
    <location>
        <begin position="12"/>
        <end position="26"/>
    </location>
</feature>
<dbReference type="Pfam" id="PF02625">
    <property type="entry name" value="XdhC_CoxI"/>
    <property type="match status" value="1"/>
</dbReference>
<dbReference type="Pfam" id="PF04945">
    <property type="entry name" value="YHS"/>
    <property type="match status" value="1"/>
</dbReference>
<dbReference type="Pfam" id="PF13478">
    <property type="entry name" value="XdhC_C"/>
    <property type="match status" value="1"/>
</dbReference>
<comment type="caution">
    <text evidence="3">The sequence shown here is derived from an EMBL/GenBank/DDBJ whole genome shotgun (WGS) entry which is preliminary data.</text>
</comment>
<feature type="region of interest" description="Disordered" evidence="1">
    <location>
        <begin position="293"/>
        <end position="331"/>
    </location>
</feature>
<feature type="compositionally biased region" description="Acidic residues" evidence="1">
    <location>
        <begin position="293"/>
        <end position="313"/>
    </location>
</feature>
<dbReference type="Proteomes" id="UP001570511">
    <property type="component" value="Unassembled WGS sequence"/>
</dbReference>
<dbReference type="InterPro" id="IPR052698">
    <property type="entry name" value="MoCofactor_Util/Proc"/>
</dbReference>
<dbReference type="PANTHER" id="PTHR30388:SF6">
    <property type="entry name" value="XANTHINE DEHYDROGENASE SUBUNIT A-RELATED"/>
    <property type="match status" value="1"/>
</dbReference>
<proteinExistence type="predicted"/>
<evidence type="ECO:0000313" key="4">
    <source>
        <dbReference type="Proteomes" id="UP001570511"/>
    </source>
</evidence>
<dbReference type="Gene3D" id="3.40.50.720">
    <property type="entry name" value="NAD(P)-binding Rossmann-like Domain"/>
    <property type="match status" value="1"/>
</dbReference>
<dbReference type="AlphaFoldDB" id="A0ABD5M9W6"/>
<organism evidence="3 4">
    <name type="scientific">Halobellus rubicundus</name>
    <dbReference type="NCBI Taxonomy" id="2996466"/>
    <lineage>
        <taxon>Archaea</taxon>
        <taxon>Methanobacteriati</taxon>
        <taxon>Methanobacteriota</taxon>
        <taxon>Stenosarchaea group</taxon>
        <taxon>Halobacteria</taxon>
        <taxon>Halobacteriales</taxon>
        <taxon>Haloferacaceae</taxon>
        <taxon>Halobellus</taxon>
    </lineage>
</organism>
<dbReference type="Gene3D" id="1.10.620.20">
    <property type="entry name" value="Ribonucleotide Reductase, subunit A"/>
    <property type="match status" value="1"/>
</dbReference>
<keyword evidence="4" id="KW-1185">Reference proteome</keyword>
<dbReference type="InterPro" id="IPR012348">
    <property type="entry name" value="RNR-like"/>
</dbReference>
<dbReference type="InterPro" id="IPR027051">
    <property type="entry name" value="XdhC_Rossmann_dom"/>
</dbReference>
<dbReference type="InterPro" id="IPR003777">
    <property type="entry name" value="XdhC_CoxI"/>
</dbReference>
<dbReference type="PANTHER" id="PTHR30388">
    <property type="entry name" value="ALDEHYDE OXIDOREDUCTASE MOLYBDENUM COFACTOR ASSEMBLY PROTEIN"/>
    <property type="match status" value="1"/>
</dbReference>
<gene>
    <name evidence="3" type="ORF">OS889_06610</name>
</gene>
<evidence type="ECO:0000259" key="2">
    <source>
        <dbReference type="SMART" id="SM00746"/>
    </source>
</evidence>
<accession>A0ABD5M9W6</accession>
<dbReference type="InterPro" id="IPR007029">
    <property type="entry name" value="YHS_dom"/>
</dbReference>
<name>A0ABD5M9W6_9EURY</name>
<feature type="domain" description="TRASH" evidence="2">
    <location>
        <begin position="318"/>
        <end position="355"/>
    </location>
</feature>
<evidence type="ECO:0000256" key="1">
    <source>
        <dbReference type="SAM" id="MobiDB-lite"/>
    </source>
</evidence>